<organism evidence="3 4">
    <name type="scientific">Macrostomum lignano</name>
    <dbReference type="NCBI Taxonomy" id="282301"/>
    <lineage>
        <taxon>Eukaryota</taxon>
        <taxon>Metazoa</taxon>
        <taxon>Spiralia</taxon>
        <taxon>Lophotrochozoa</taxon>
        <taxon>Platyhelminthes</taxon>
        <taxon>Rhabditophora</taxon>
        <taxon>Macrostomorpha</taxon>
        <taxon>Macrostomida</taxon>
        <taxon>Macrostomidae</taxon>
        <taxon>Macrostomum</taxon>
    </lineage>
</organism>
<dbReference type="WBParaSite" id="maker-uti_cns_0045364-snap-gene-3.6-mRNA-1">
    <property type="protein sequence ID" value="maker-uti_cns_0045364-snap-gene-3.6-mRNA-1"/>
    <property type="gene ID" value="maker-uti_cns_0045364-snap-gene-3.6"/>
</dbReference>
<dbReference type="AlphaFoldDB" id="A0A1I8J084"/>
<feature type="region of interest" description="Disordered" evidence="1">
    <location>
        <begin position="76"/>
        <end position="144"/>
    </location>
</feature>
<dbReference type="PANTHER" id="PTHR13586:SF0">
    <property type="entry name" value="TRAILER HITCH, ISOFORM H"/>
    <property type="match status" value="1"/>
</dbReference>
<sequence length="223" mass="24107">AYLGSRISLVSKAGIRYEGVLSSIDTNESTVTLTKVRSFGTENRASERSIPPSNDVFESIVFRGSDISDLHVCEPPQAEQEEQQPDQYTDPAIPQHLMSGPPIVPPQLAQQQPQQQMRLPPRQQQQQGPSVPLNDCPPNRFDVDYDFDSANAVLEQELRLLDVSSDSGKPADDQQQQQQPAAAAVASALDPDELKKTDEPTGSGGDGGTGPDAEVAPAYDKVN</sequence>
<dbReference type="SMART" id="SM01271">
    <property type="entry name" value="LSM14"/>
    <property type="match status" value="1"/>
</dbReference>
<dbReference type="InterPro" id="IPR025609">
    <property type="entry name" value="Lsm14-like_N"/>
</dbReference>
<evidence type="ECO:0000259" key="2">
    <source>
        <dbReference type="PROSITE" id="PS52002"/>
    </source>
</evidence>
<evidence type="ECO:0000256" key="1">
    <source>
        <dbReference type="SAM" id="MobiDB-lite"/>
    </source>
</evidence>
<dbReference type="PROSITE" id="PS52002">
    <property type="entry name" value="SM"/>
    <property type="match status" value="1"/>
</dbReference>
<feature type="compositionally biased region" description="Low complexity" evidence="1">
    <location>
        <begin position="106"/>
        <end position="132"/>
    </location>
</feature>
<dbReference type="CDD" id="cd01736">
    <property type="entry name" value="LSm14_N"/>
    <property type="match status" value="1"/>
</dbReference>
<dbReference type="SUPFAM" id="SSF50182">
    <property type="entry name" value="Sm-like ribonucleoproteins"/>
    <property type="match status" value="1"/>
</dbReference>
<reference evidence="4" key="1">
    <citation type="submission" date="2016-11" db="UniProtKB">
        <authorList>
            <consortium name="WormBaseParasite"/>
        </authorList>
    </citation>
    <scope>IDENTIFICATION</scope>
</reference>
<dbReference type="Pfam" id="PF12701">
    <property type="entry name" value="LSM14"/>
    <property type="match status" value="1"/>
</dbReference>
<proteinExistence type="predicted"/>
<dbReference type="GO" id="GO:0003729">
    <property type="term" value="F:mRNA binding"/>
    <property type="evidence" value="ECO:0007669"/>
    <property type="project" value="TreeGrafter"/>
</dbReference>
<feature type="domain" description="Sm" evidence="2">
    <location>
        <begin position="1"/>
        <end position="76"/>
    </location>
</feature>
<dbReference type="InterPro" id="IPR047575">
    <property type="entry name" value="Sm"/>
</dbReference>
<protein>
    <submittedName>
        <fullName evidence="4">LSM14 domain-containing protein</fullName>
    </submittedName>
</protein>
<dbReference type="GO" id="GO:0034063">
    <property type="term" value="P:stress granule assembly"/>
    <property type="evidence" value="ECO:0007669"/>
    <property type="project" value="TreeGrafter"/>
</dbReference>
<keyword evidence="3" id="KW-1185">Reference proteome</keyword>
<dbReference type="GO" id="GO:0033962">
    <property type="term" value="P:P-body assembly"/>
    <property type="evidence" value="ECO:0007669"/>
    <property type="project" value="TreeGrafter"/>
</dbReference>
<dbReference type="PANTHER" id="PTHR13586">
    <property type="entry name" value="SCD6 PROTEIN-RELATED"/>
    <property type="match status" value="1"/>
</dbReference>
<feature type="region of interest" description="Disordered" evidence="1">
    <location>
        <begin position="161"/>
        <end position="223"/>
    </location>
</feature>
<evidence type="ECO:0000313" key="4">
    <source>
        <dbReference type="WBParaSite" id="maker-uti_cns_0045364-snap-gene-3.6-mRNA-1"/>
    </source>
</evidence>
<dbReference type="InterPro" id="IPR010920">
    <property type="entry name" value="LSM_dom_sf"/>
</dbReference>
<dbReference type="GO" id="GO:0000932">
    <property type="term" value="C:P-body"/>
    <property type="evidence" value="ECO:0007669"/>
    <property type="project" value="TreeGrafter"/>
</dbReference>
<name>A0A1I8J084_9PLAT</name>
<dbReference type="Proteomes" id="UP000095280">
    <property type="component" value="Unplaced"/>
</dbReference>
<feature type="compositionally biased region" description="Low complexity" evidence="1">
    <location>
        <begin position="173"/>
        <end position="189"/>
    </location>
</feature>
<evidence type="ECO:0000313" key="3">
    <source>
        <dbReference type="Proteomes" id="UP000095280"/>
    </source>
</evidence>
<dbReference type="Gene3D" id="2.30.30.100">
    <property type="match status" value="1"/>
</dbReference>
<accession>A0A1I8J084</accession>